<keyword evidence="11" id="KW-1185">Reference proteome</keyword>
<keyword evidence="5 9" id="KW-0808">Transferase</keyword>
<feature type="binding site" evidence="9">
    <location>
        <position position="415"/>
    </location>
    <ligand>
        <name>substrate</name>
    </ligand>
</feature>
<keyword evidence="9" id="KW-0511">Multifunctional enzyme</keyword>
<comment type="caution">
    <text evidence="10">The sequence shown here is derived from an EMBL/GenBank/DDBJ whole genome shotgun (WGS) entry which is preliminary data.</text>
</comment>
<dbReference type="NCBIfam" id="NF003802">
    <property type="entry name" value="PRK05388.1"/>
    <property type="match status" value="1"/>
</dbReference>
<comment type="catalytic activity">
    <reaction evidence="9">
        <text>L-glutamate + acetyl-CoA = N-acetyl-L-glutamate + CoA + H(+)</text>
        <dbReference type="Rhea" id="RHEA:24292"/>
        <dbReference type="ChEBI" id="CHEBI:15378"/>
        <dbReference type="ChEBI" id="CHEBI:29985"/>
        <dbReference type="ChEBI" id="CHEBI:44337"/>
        <dbReference type="ChEBI" id="CHEBI:57287"/>
        <dbReference type="ChEBI" id="CHEBI:57288"/>
        <dbReference type="EC" id="2.3.1.1"/>
    </reaction>
</comment>
<dbReference type="EMBL" id="BSEC01000001">
    <property type="protein sequence ID" value="GLI92177.1"/>
    <property type="molecule type" value="Genomic_DNA"/>
</dbReference>
<evidence type="ECO:0000256" key="9">
    <source>
        <dbReference type="HAMAP-Rule" id="MF_01106"/>
    </source>
</evidence>
<evidence type="ECO:0000256" key="8">
    <source>
        <dbReference type="ARBA" id="ARBA00049439"/>
    </source>
</evidence>
<name>A0A9W6GSB4_9HYPH</name>
<comment type="pathway">
    <text evidence="9">Amino-acid biosynthesis; L-arginine biosynthesis; N(2)-acetyl-L-ornithine from L-glutamate: step 1/4.</text>
</comment>
<keyword evidence="7 9" id="KW-0012">Acyltransferase</keyword>
<dbReference type="GO" id="GO:0005737">
    <property type="term" value="C:cytoplasm"/>
    <property type="evidence" value="ECO:0007669"/>
    <property type="project" value="UniProtKB-SubCell"/>
</dbReference>
<dbReference type="CDD" id="cd02152">
    <property type="entry name" value="OAT"/>
    <property type="match status" value="1"/>
</dbReference>
<gene>
    <name evidence="9 10" type="primary">argJ</name>
    <name evidence="10" type="ORF">LMG27198_11690</name>
</gene>
<organism evidence="10 11">
    <name type="scientific">Methylocystis echinoides</name>
    <dbReference type="NCBI Taxonomy" id="29468"/>
    <lineage>
        <taxon>Bacteria</taxon>
        <taxon>Pseudomonadati</taxon>
        <taxon>Pseudomonadota</taxon>
        <taxon>Alphaproteobacteria</taxon>
        <taxon>Hyphomicrobiales</taxon>
        <taxon>Methylocystaceae</taxon>
        <taxon>Methylocystis</taxon>
    </lineage>
</organism>
<evidence type="ECO:0000256" key="5">
    <source>
        <dbReference type="ARBA" id="ARBA00022679"/>
    </source>
</evidence>
<evidence type="ECO:0000313" key="10">
    <source>
        <dbReference type="EMBL" id="GLI92177.1"/>
    </source>
</evidence>
<keyword evidence="9" id="KW-0963">Cytoplasm</keyword>
<comment type="subcellular location">
    <subcellularLocation>
        <location evidence="9">Cytoplasm</location>
    </subcellularLocation>
</comment>
<reference evidence="10" key="1">
    <citation type="journal article" date="2023" name="Int. J. Syst. Evol. Microbiol.">
        <title>Methylocystis iwaonis sp. nov., a type II methane-oxidizing bacterium from surface soil of a rice paddy field in Japan, and emended description of the genus Methylocystis (ex Whittenbury et al. 1970) Bowman et al. 1993.</title>
        <authorList>
            <person name="Kaise H."/>
            <person name="Sawadogo J.B."/>
            <person name="Alam M.S."/>
            <person name="Ueno C."/>
            <person name="Dianou D."/>
            <person name="Shinjo R."/>
            <person name="Asakawa S."/>
        </authorList>
    </citation>
    <scope>NUCLEOTIDE SEQUENCE</scope>
    <source>
        <strain evidence="10">LMG27198</strain>
    </source>
</reference>
<keyword evidence="6 9" id="KW-0068">Autocatalytic cleavage</keyword>
<feature type="binding site" evidence="9">
    <location>
        <position position="160"/>
    </location>
    <ligand>
        <name>substrate</name>
    </ligand>
</feature>
<feature type="site" description="Involved in the stabilization of negative charge on the oxyanion by the formation of the oxyanion hole" evidence="9">
    <location>
        <position position="124"/>
    </location>
</feature>
<dbReference type="FunFam" id="3.60.70.12:FF:000001">
    <property type="entry name" value="Arginine biosynthesis bifunctional protein ArgJ, chloroplastic"/>
    <property type="match status" value="1"/>
</dbReference>
<dbReference type="AlphaFoldDB" id="A0A9W6GSB4"/>
<protein>
    <recommendedName>
        <fullName evidence="9">Arginine biosynthesis bifunctional protein ArgJ</fullName>
    </recommendedName>
    <domain>
        <recommendedName>
            <fullName evidence="9">Glutamate N-acetyltransferase</fullName>
            <ecNumber evidence="9">2.3.1.35</ecNumber>
        </recommendedName>
        <alternativeName>
            <fullName evidence="9">Ornithine acetyltransferase</fullName>
            <shortName evidence="9">OATase</shortName>
        </alternativeName>
        <alternativeName>
            <fullName evidence="9">Ornithine transacetylase</fullName>
        </alternativeName>
    </domain>
    <domain>
        <recommendedName>
            <fullName evidence="9">Amino-acid acetyltransferase</fullName>
            <ecNumber evidence="9">2.3.1.1</ecNumber>
        </recommendedName>
        <alternativeName>
            <fullName evidence="9">N-acetylglutamate synthase</fullName>
            <shortName evidence="9">AGSase</shortName>
        </alternativeName>
    </domain>
    <component>
        <recommendedName>
            <fullName evidence="9">Arginine biosynthesis bifunctional protein ArgJ alpha chain</fullName>
        </recommendedName>
    </component>
    <component>
        <recommendedName>
            <fullName evidence="9">Arginine biosynthesis bifunctional protein ArgJ beta chain</fullName>
        </recommendedName>
    </component>
</protein>
<dbReference type="NCBIfam" id="TIGR00120">
    <property type="entry name" value="ArgJ"/>
    <property type="match status" value="1"/>
</dbReference>
<evidence type="ECO:0000256" key="6">
    <source>
        <dbReference type="ARBA" id="ARBA00022813"/>
    </source>
</evidence>
<evidence type="ECO:0000256" key="4">
    <source>
        <dbReference type="ARBA" id="ARBA00022605"/>
    </source>
</evidence>
<feature type="active site" description="Nucleophile" evidence="9">
    <location>
        <position position="197"/>
    </location>
</feature>
<comment type="function">
    <text evidence="9">Catalyzes two activities which are involved in the cyclic version of arginine biosynthesis: the synthesis of N-acetylglutamate from glutamate and acetyl-CoA as the acetyl donor, and of ornithine by transacetylation between N(2)-acetylornithine and glutamate.</text>
</comment>
<dbReference type="Proteomes" id="UP001144323">
    <property type="component" value="Unassembled WGS sequence"/>
</dbReference>
<comment type="catalytic activity">
    <reaction evidence="8 9">
        <text>N(2)-acetyl-L-ornithine + L-glutamate = N-acetyl-L-glutamate + L-ornithine</text>
        <dbReference type="Rhea" id="RHEA:15349"/>
        <dbReference type="ChEBI" id="CHEBI:29985"/>
        <dbReference type="ChEBI" id="CHEBI:44337"/>
        <dbReference type="ChEBI" id="CHEBI:46911"/>
        <dbReference type="ChEBI" id="CHEBI:57805"/>
        <dbReference type="EC" id="2.3.1.35"/>
    </reaction>
</comment>
<evidence type="ECO:0000256" key="2">
    <source>
        <dbReference type="ARBA" id="ARBA00011475"/>
    </source>
</evidence>
<feature type="binding site" evidence="9">
    <location>
        <position position="186"/>
    </location>
    <ligand>
        <name>substrate</name>
    </ligand>
</feature>
<dbReference type="Gene3D" id="3.10.20.340">
    <property type="entry name" value="ArgJ beta chain, C-terminal domain"/>
    <property type="match status" value="1"/>
</dbReference>
<dbReference type="HAMAP" id="MF_01106">
    <property type="entry name" value="ArgJ"/>
    <property type="match status" value="1"/>
</dbReference>
<feature type="binding site" evidence="9">
    <location>
        <position position="197"/>
    </location>
    <ligand>
        <name>substrate</name>
    </ligand>
</feature>
<dbReference type="RefSeq" id="WP_281801231.1">
    <property type="nucleotide sequence ID" value="NZ_BSEC01000001.1"/>
</dbReference>
<dbReference type="InterPro" id="IPR016117">
    <property type="entry name" value="ArgJ-like_dom_sf"/>
</dbReference>
<dbReference type="Pfam" id="PF01960">
    <property type="entry name" value="ArgJ"/>
    <property type="match status" value="1"/>
</dbReference>
<feature type="site" description="Involved in the stabilization of negative charge on the oxyanion by the formation of the oxyanion hole" evidence="9">
    <location>
        <position position="123"/>
    </location>
</feature>
<feature type="binding site" evidence="9">
    <location>
        <position position="287"/>
    </location>
    <ligand>
        <name>substrate</name>
    </ligand>
</feature>
<dbReference type="PANTHER" id="PTHR23100:SF0">
    <property type="entry name" value="ARGININE BIOSYNTHESIS BIFUNCTIONAL PROTEIN ARGJ, MITOCHONDRIAL"/>
    <property type="match status" value="1"/>
</dbReference>
<accession>A0A9W6GSB4</accession>
<dbReference type="FunFam" id="3.10.20.340:FF:000001">
    <property type="entry name" value="Arginine biosynthesis bifunctional protein ArgJ, chloroplastic"/>
    <property type="match status" value="1"/>
</dbReference>
<comment type="pathway">
    <text evidence="9">Amino-acid biosynthesis; L-arginine biosynthesis; L-ornithine and N-acetyl-L-glutamate from L-glutamate and N(2)-acetyl-L-ornithine (cyclic): step 1/1.</text>
</comment>
<feature type="chain" id="PRO_5041030006" description="Arginine biosynthesis bifunctional protein ArgJ beta chain" evidence="9">
    <location>
        <begin position="197"/>
        <end position="415"/>
    </location>
</feature>
<dbReference type="GO" id="GO:0006592">
    <property type="term" value="P:ornithine biosynthetic process"/>
    <property type="evidence" value="ECO:0007669"/>
    <property type="project" value="TreeGrafter"/>
</dbReference>
<evidence type="ECO:0000256" key="1">
    <source>
        <dbReference type="ARBA" id="ARBA00006774"/>
    </source>
</evidence>
<evidence type="ECO:0000313" key="11">
    <source>
        <dbReference type="Proteomes" id="UP001144323"/>
    </source>
</evidence>
<keyword evidence="4 9" id="KW-0028">Amino-acid biosynthesis</keyword>
<dbReference type="InterPro" id="IPR042195">
    <property type="entry name" value="ArgJ_beta_C"/>
</dbReference>
<dbReference type="Gene3D" id="3.60.70.12">
    <property type="entry name" value="L-amino peptidase D-ALA esterase/amidase"/>
    <property type="match status" value="1"/>
</dbReference>
<comment type="similarity">
    <text evidence="1 9">Belongs to the ArgJ family.</text>
</comment>
<dbReference type="GO" id="GO:0006526">
    <property type="term" value="P:L-arginine biosynthetic process"/>
    <property type="evidence" value="ECO:0007669"/>
    <property type="project" value="UniProtKB-UniRule"/>
</dbReference>
<dbReference type="SUPFAM" id="SSF56266">
    <property type="entry name" value="DmpA/ArgJ-like"/>
    <property type="match status" value="1"/>
</dbReference>
<dbReference type="EC" id="2.3.1.35" evidence="9"/>
<comment type="subunit">
    <text evidence="2 9">Heterotetramer of two alpha and two beta chains.</text>
</comment>
<evidence type="ECO:0000256" key="7">
    <source>
        <dbReference type="ARBA" id="ARBA00023315"/>
    </source>
</evidence>
<dbReference type="InterPro" id="IPR002813">
    <property type="entry name" value="Arg_biosynth_ArgJ"/>
</dbReference>
<dbReference type="GO" id="GO:0004358">
    <property type="term" value="F:L-glutamate N-acetyltransferase activity, acting on acetyl-L-ornithine as donor"/>
    <property type="evidence" value="ECO:0007669"/>
    <property type="project" value="UniProtKB-UniRule"/>
</dbReference>
<dbReference type="PANTHER" id="PTHR23100">
    <property type="entry name" value="ARGININE BIOSYNTHESIS BIFUNCTIONAL PROTEIN ARGJ"/>
    <property type="match status" value="1"/>
</dbReference>
<feature type="chain" id="PRO_5041030007" description="Arginine biosynthesis bifunctional protein ArgJ alpha chain" evidence="9">
    <location>
        <begin position="1"/>
        <end position="196"/>
    </location>
</feature>
<sequence>MAHDAPLSPLAPAATPDIPPLDGVRFAAGAAGVRYAGRTDVMLAILDEGATVAGVFTKSKCPSAPVDWCRARLKGGKAKALLVNSGNANAFTGKLGADAVKLSAKIAAAATGASDRQIFIASTGVIGEPLDARKFDGVLEKLAKQARPDAWLNAAKAIMTTDTFPKLATRKATIGGVEVTISGMAKGAGMIAPDMATMLSFVFTDAPIAAAALQTMLSKAVQGSFNAITVDSDTSTSDTLLLFATGAAKKRGAPKIEKASDRRLAQFKRALDDVLLDLAHQVVKDGEGARKFVEVTVTGAETAKAAKRIALSIANSPLVKTAIAGEDANWGRIVMAVGKSGERAERDKLAIWFGGVRVANKGQRDPAYDEQDVSQIMKRQEIVINVDLGIGAGAATVWTCDLTKEYVAINGDYRS</sequence>
<keyword evidence="3 9" id="KW-0055">Arginine biosynthesis</keyword>
<dbReference type="GO" id="GO:0004042">
    <property type="term" value="F:L-glutamate N-acetyltransferase activity"/>
    <property type="evidence" value="ECO:0007669"/>
    <property type="project" value="UniProtKB-UniRule"/>
</dbReference>
<dbReference type="EC" id="2.3.1.1" evidence="9"/>
<feature type="site" description="Cleavage; by autolysis" evidence="9">
    <location>
        <begin position="196"/>
        <end position="197"/>
    </location>
</feature>
<proteinExistence type="inferred from homology"/>
<evidence type="ECO:0000256" key="3">
    <source>
        <dbReference type="ARBA" id="ARBA00022571"/>
    </source>
</evidence>
<feature type="binding site" evidence="9">
    <location>
        <position position="410"/>
    </location>
    <ligand>
        <name>substrate</name>
    </ligand>
</feature>